<evidence type="ECO:0000313" key="2">
    <source>
        <dbReference type="Proteomes" id="UP000005268"/>
    </source>
</evidence>
<accession>I3V5K1</accession>
<protein>
    <submittedName>
        <fullName evidence="1">Uncharacterized protein</fullName>
    </submittedName>
</protein>
<proteinExistence type="predicted"/>
<dbReference type="KEGG" id="ppi:YSA_p00124"/>
<dbReference type="HOGENOM" id="CLU_2975950_0_0_6"/>
<organism evidence="1 2">
    <name type="scientific">Pseudomonas putida ND6</name>
    <dbReference type="NCBI Taxonomy" id="231023"/>
    <lineage>
        <taxon>Bacteria</taxon>
        <taxon>Pseudomonadati</taxon>
        <taxon>Pseudomonadota</taxon>
        <taxon>Gammaproteobacteria</taxon>
        <taxon>Pseudomonadales</taxon>
        <taxon>Pseudomonadaceae</taxon>
        <taxon>Pseudomonas</taxon>
    </lineage>
</organism>
<dbReference type="PATRIC" id="fig|231023.4.peg.5521"/>
<reference evidence="1 2" key="1">
    <citation type="journal article" date="2012" name="J. Bacteriol.">
        <title>Complete Genome Sequence of the Naphthalene-Degrading Pseudomonas putida Strain ND6.</title>
        <authorList>
            <person name="Li S."/>
            <person name="Zhao H."/>
            <person name="Li Y."/>
            <person name="Niu S."/>
            <person name="Cai B."/>
        </authorList>
    </citation>
    <scope>NUCLEOTIDE SEQUENCE [LARGE SCALE GENOMIC DNA]</scope>
    <source>
        <strain evidence="1 2">ND6</strain>
        <plasmid evidence="1 2">pND6-2</plasmid>
    </source>
</reference>
<name>I3V5K1_PSEPU</name>
<keyword evidence="1" id="KW-0614">Plasmid</keyword>
<geneLocation type="plasmid" evidence="1 2">
    <name>pND6-2</name>
</geneLocation>
<evidence type="ECO:0000313" key="1">
    <source>
        <dbReference type="EMBL" id="AFK73022.1"/>
    </source>
</evidence>
<dbReference type="AlphaFoldDB" id="I3V5K1"/>
<gene>
    <name evidence="1" type="ORF">YSA_p00124</name>
</gene>
<dbReference type="Proteomes" id="UP000005268">
    <property type="component" value="Plasmid pND6-2"/>
</dbReference>
<dbReference type="EMBL" id="CP003589">
    <property type="protein sequence ID" value="AFK73022.1"/>
    <property type="molecule type" value="Genomic_DNA"/>
</dbReference>
<sequence length="58" mass="6322">MRGHRLSLDHFAAEAVRLERDIVQLNIVAGGVLNGRLDDDLRIGELGIQSNSHGDTSI</sequence>